<dbReference type="InterPro" id="IPR032508">
    <property type="entry name" value="FecR_C"/>
</dbReference>
<dbReference type="EMBL" id="CP119311">
    <property type="protein sequence ID" value="WEK37878.1"/>
    <property type="molecule type" value="Genomic_DNA"/>
</dbReference>
<dbReference type="InterPro" id="IPR006860">
    <property type="entry name" value="FecR"/>
</dbReference>
<evidence type="ECO:0000256" key="1">
    <source>
        <dbReference type="SAM" id="Phobius"/>
    </source>
</evidence>
<keyword evidence="1" id="KW-0812">Transmembrane</keyword>
<feature type="domain" description="FecR protein" evidence="2">
    <location>
        <begin position="191"/>
        <end position="287"/>
    </location>
</feature>
<dbReference type="Gene3D" id="3.55.50.30">
    <property type="match status" value="1"/>
</dbReference>
<dbReference type="Pfam" id="PF04773">
    <property type="entry name" value="FecR"/>
    <property type="match status" value="1"/>
</dbReference>
<sequence length="402" mass="43721">MPQPTKNIEQLWQLYVTRQASPDEVKALFAAIEAGDDAAQAQYFQQALANAGLQPDQVSSPAELDTAWAELLALLPEQHAATEKHVHTPHHRVTPLWQRWLVAASITLLVGSVAYWTVLRNTAGPSTTGTPAAPVNLPPGGNRALLTLADGQQLTLDILRGRIWQQEGLAVSNQAGQLDYSGSTRSAQLHTLSTPRGGQYQLTLPDGSKVWLNAASSLRYPTAFTGGERRVRVTGEVYIEIAPDARKPFFIEAADHCTVQVLGTQVNINSYADDGAVRTTLLEGSVKVIAGGKALLLQPGQQAGWPIAAVNKPAVLSLSSPDLSQVMAWKNGLFNFNDCSLPVAMRQLERWYDIQVKYEGPVPGLLLRGKMDRAVMLQDVLEFLSGLGLQCHMEGRTLILRQ</sequence>
<feature type="domain" description="Protein FecR C-terminal" evidence="3">
    <location>
        <begin position="334"/>
        <end position="399"/>
    </location>
</feature>
<evidence type="ECO:0000313" key="4">
    <source>
        <dbReference type="EMBL" id="WEK37878.1"/>
    </source>
</evidence>
<dbReference type="GO" id="GO:0016989">
    <property type="term" value="F:sigma factor antagonist activity"/>
    <property type="evidence" value="ECO:0007669"/>
    <property type="project" value="TreeGrafter"/>
</dbReference>
<dbReference type="InterPro" id="IPR012373">
    <property type="entry name" value="Ferrdict_sens_TM"/>
</dbReference>
<keyword evidence="1" id="KW-0472">Membrane</keyword>
<gene>
    <name evidence="4" type="ORF">P0Y53_10220</name>
</gene>
<proteinExistence type="predicted"/>
<protein>
    <submittedName>
        <fullName evidence="4">FecR domain-containing protein</fullName>
    </submittedName>
</protein>
<accession>A0AAJ6BI25</accession>
<dbReference type="AlphaFoldDB" id="A0AAJ6BI25"/>
<keyword evidence="1" id="KW-1133">Transmembrane helix</keyword>
<dbReference type="PANTHER" id="PTHR30273:SF2">
    <property type="entry name" value="PROTEIN FECR"/>
    <property type="match status" value="1"/>
</dbReference>
<evidence type="ECO:0000259" key="3">
    <source>
        <dbReference type="Pfam" id="PF16344"/>
    </source>
</evidence>
<dbReference type="Proteomes" id="UP001220610">
    <property type="component" value="Chromosome"/>
</dbReference>
<name>A0AAJ6BI25_9BACT</name>
<evidence type="ECO:0000313" key="5">
    <source>
        <dbReference type="Proteomes" id="UP001220610"/>
    </source>
</evidence>
<dbReference type="Pfam" id="PF16344">
    <property type="entry name" value="FecR_C"/>
    <property type="match status" value="1"/>
</dbReference>
<reference evidence="4" key="1">
    <citation type="submission" date="2023-03" db="EMBL/GenBank/DDBJ databases">
        <title>Andean soil-derived lignocellulolytic bacterial consortium as a source of novel taxa and putative plastic-active enzymes.</title>
        <authorList>
            <person name="Diaz-Garcia L."/>
            <person name="Chuvochina M."/>
            <person name="Feuerriegel G."/>
            <person name="Bunk B."/>
            <person name="Sproer C."/>
            <person name="Streit W.R."/>
            <person name="Rodriguez L.M."/>
            <person name="Overmann J."/>
            <person name="Jimenez D.J."/>
        </authorList>
    </citation>
    <scope>NUCLEOTIDE SEQUENCE</scope>
    <source>
        <strain evidence="4">MAG 7</strain>
    </source>
</reference>
<feature type="transmembrane region" description="Helical" evidence="1">
    <location>
        <begin position="100"/>
        <end position="118"/>
    </location>
</feature>
<organism evidence="4 5">
    <name type="scientific">Candidatus Pseudobacter hemicellulosilyticus</name>
    <dbReference type="NCBI Taxonomy" id="3121375"/>
    <lineage>
        <taxon>Bacteria</taxon>
        <taxon>Pseudomonadati</taxon>
        <taxon>Bacteroidota</taxon>
        <taxon>Chitinophagia</taxon>
        <taxon>Chitinophagales</taxon>
        <taxon>Chitinophagaceae</taxon>
        <taxon>Pseudobacter</taxon>
    </lineage>
</organism>
<dbReference type="Gene3D" id="2.60.120.1440">
    <property type="match status" value="1"/>
</dbReference>
<evidence type="ECO:0000259" key="2">
    <source>
        <dbReference type="Pfam" id="PF04773"/>
    </source>
</evidence>
<dbReference type="PANTHER" id="PTHR30273">
    <property type="entry name" value="PERIPLASMIC SIGNAL SENSOR AND SIGMA FACTOR ACTIVATOR FECR-RELATED"/>
    <property type="match status" value="1"/>
</dbReference>